<name>A0ABR4NWX8_9SACH</name>
<gene>
    <name evidence="3" type="ORF">RNJ44_03435</name>
</gene>
<comment type="caution">
    <text evidence="3">The sequence shown here is derived from an EMBL/GenBank/DDBJ whole genome shotgun (WGS) entry which is preliminary data.</text>
</comment>
<keyword evidence="2" id="KW-1133">Transmembrane helix</keyword>
<dbReference type="InterPro" id="IPR029058">
    <property type="entry name" value="AB_hydrolase_fold"/>
</dbReference>
<accession>A0ABR4NWX8</accession>
<protein>
    <submittedName>
        <fullName evidence="3">Uncharacterized protein</fullName>
    </submittedName>
</protein>
<evidence type="ECO:0000313" key="4">
    <source>
        <dbReference type="Proteomes" id="UP001623330"/>
    </source>
</evidence>
<dbReference type="PANTHER" id="PTHR48081">
    <property type="entry name" value="AB HYDROLASE SUPERFAMILY PROTEIN C4A8.06C"/>
    <property type="match status" value="1"/>
</dbReference>
<evidence type="ECO:0000256" key="2">
    <source>
        <dbReference type="SAM" id="Phobius"/>
    </source>
</evidence>
<dbReference type="Pfam" id="PF10340">
    <property type="entry name" value="Say1_Mug180"/>
    <property type="match status" value="1"/>
</dbReference>
<proteinExistence type="predicted"/>
<dbReference type="PANTHER" id="PTHR48081:SF31">
    <property type="entry name" value="STERYL ACETYL HYDROLASE MUG81-RELATED"/>
    <property type="match status" value="1"/>
</dbReference>
<dbReference type="Gene3D" id="3.40.50.1820">
    <property type="entry name" value="alpha/beta hydrolase"/>
    <property type="match status" value="1"/>
</dbReference>
<keyword evidence="4" id="KW-1185">Reference proteome</keyword>
<sequence>MNLDKKDSKTEVDREIHENIQLYKDDSGFTDQDPSKLLTFWHGLRFGLNFIFILPFKVIFSLTRILLEGERRINGNILVRVFMRECVKLTDPKIWEYVLNPIFEAIYKSKGAQLKMLKYEVPTEDLQVSKSGIFDKPFVKNTSTESKFFWEVPIDSNTFNPETDPILIYYHGGGYALKLTPTTLSFLFNTGKRFPGMPIIVSDYAPTASSRENNKYPRQLLDILAVYDYVTETLGCRNVILMGDSAGGNAVLMLLLYLINHGRTIFPKKAIPISPWLNTTYLAEKEKIFMKKLEKWDYISMEVVQMFGELYVSQAMRNENYDHINDEYINIEHNFKQDTWQLITDKCDLLVTFGEDEILRYQIEEFIGKLISCNPKKFTWENNVFSDYHGAHTGPVLAWETDVDLWAKQPSVHPIIQFLKR</sequence>
<evidence type="ECO:0000256" key="1">
    <source>
        <dbReference type="ARBA" id="ARBA00022801"/>
    </source>
</evidence>
<dbReference type="SUPFAM" id="SSF53474">
    <property type="entry name" value="alpha/beta-Hydrolases"/>
    <property type="match status" value="1"/>
</dbReference>
<evidence type="ECO:0000313" key="3">
    <source>
        <dbReference type="EMBL" id="KAL3233395.1"/>
    </source>
</evidence>
<dbReference type="InterPro" id="IPR019436">
    <property type="entry name" value="Say1-like"/>
</dbReference>
<dbReference type="Proteomes" id="UP001623330">
    <property type="component" value="Unassembled WGS sequence"/>
</dbReference>
<keyword evidence="2" id="KW-0472">Membrane</keyword>
<feature type="transmembrane region" description="Helical" evidence="2">
    <location>
        <begin position="46"/>
        <end position="67"/>
    </location>
</feature>
<organism evidence="3 4">
    <name type="scientific">Nakaseomyces bracarensis</name>
    <dbReference type="NCBI Taxonomy" id="273131"/>
    <lineage>
        <taxon>Eukaryota</taxon>
        <taxon>Fungi</taxon>
        <taxon>Dikarya</taxon>
        <taxon>Ascomycota</taxon>
        <taxon>Saccharomycotina</taxon>
        <taxon>Saccharomycetes</taxon>
        <taxon>Saccharomycetales</taxon>
        <taxon>Saccharomycetaceae</taxon>
        <taxon>Nakaseomyces</taxon>
    </lineage>
</organism>
<keyword evidence="2" id="KW-0812">Transmembrane</keyword>
<dbReference type="InterPro" id="IPR050300">
    <property type="entry name" value="GDXG_lipolytic_enzyme"/>
</dbReference>
<reference evidence="3 4" key="1">
    <citation type="submission" date="2024-05" db="EMBL/GenBank/DDBJ databases">
        <title>Long read based assembly of the Candida bracarensis genome reveals expanded adhesin content.</title>
        <authorList>
            <person name="Marcet-Houben M."/>
            <person name="Ksiezopolska E."/>
            <person name="Gabaldon T."/>
        </authorList>
    </citation>
    <scope>NUCLEOTIDE SEQUENCE [LARGE SCALE GENOMIC DNA]</scope>
    <source>
        <strain evidence="3 4">CBM6</strain>
    </source>
</reference>
<keyword evidence="1" id="KW-0378">Hydrolase</keyword>
<dbReference type="EMBL" id="JBEVYD010000004">
    <property type="protein sequence ID" value="KAL3233395.1"/>
    <property type="molecule type" value="Genomic_DNA"/>
</dbReference>